<evidence type="ECO:0000313" key="3">
    <source>
        <dbReference type="Proteomes" id="UP000827549"/>
    </source>
</evidence>
<dbReference type="Pfam" id="PF13577">
    <property type="entry name" value="SnoaL_4"/>
    <property type="match status" value="1"/>
</dbReference>
<sequence length="159" mass="17806">MVNRTPRTPITPQETADRLAIRELFDAYAHCADRRDAKGQQSLFTTNTKFSVFMAGPGSEPSYVLTGAESLAPVFADLNKYDATTHFNGQQTVTFTAEGKATGESYTIAHHLYKEGGKRKIMVASLRYLDVFEKVGDLWFFAERELVLDWAEVRDCAAE</sequence>
<dbReference type="AlphaFoldDB" id="A0AAF0YBA7"/>
<dbReference type="SUPFAM" id="SSF54427">
    <property type="entry name" value="NTF2-like"/>
    <property type="match status" value="1"/>
</dbReference>
<proteinExistence type="predicted"/>
<dbReference type="Proteomes" id="UP000827549">
    <property type="component" value="Chromosome 5"/>
</dbReference>
<evidence type="ECO:0000313" key="2">
    <source>
        <dbReference type="EMBL" id="WOO83317.1"/>
    </source>
</evidence>
<feature type="domain" description="SnoaL-like" evidence="1">
    <location>
        <begin position="13"/>
        <end position="144"/>
    </location>
</feature>
<dbReference type="GeneID" id="87810020"/>
<evidence type="ECO:0000259" key="1">
    <source>
        <dbReference type="Pfam" id="PF13577"/>
    </source>
</evidence>
<dbReference type="InterPro" id="IPR032710">
    <property type="entry name" value="NTF2-like_dom_sf"/>
</dbReference>
<gene>
    <name evidence="2" type="ORF">LOC62_05G006845</name>
</gene>
<reference evidence="2" key="1">
    <citation type="submission" date="2023-10" db="EMBL/GenBank/DDBJ databases">
        <authorList>
            <person name="Noh H."/>
        </authorList>
    </citation>
    <scope>NUCLEOTIDE SEQUENCE</scope>
    <source>
        <strain evidence="2">DUCC4014</strain>
    </source>
</reference>
<dbReference type="Gene3D" id="3.10.450.50">
    <property type="match status" value="1"/>
</dbReference>
<organism evidence="2 3">
    <name type="scientific">Vanrija pseudolonga</name>
    <dbReference type="NCBI Taxonomy" id="143232"/>
    <lineage>
        <taxon>Eukaryota</taxon>
        <taxon>Fungi</taxon>
        <taxon>Dikarya</taxon>
        <taxon>Basidiomycota</taxon>
        <taxon>Agaricomycotina</taxon>
        <taxon>Tremellomycetes</taxon>
        <taxon>Trichosporonales</taxon>
        <taxon>Trichosporonaceae</taxon>
        <taxon>Vanrija</taxon>
    </lineage>
</organism>
<dbReference type="RefSeq" id="XP_062629343.1">
    <property type="nucleotide sequence ID" value="XM_062773359.1"/>
</dbReference>
<dbReference type="InterPro" id="IPR037401">
    <property type="entry name" value="SnoaL-like"/>
</dbReference>
<accession>A0AAF0YBA7</accession>
<dbReference type="EMBL" id="CP086718">
    <property type="protein sequence ID" value="WOO83317.1"/>
    <property type="molecule type" value="Genomic_DNA"/>
</dbReference>
<keyword evidence="3" id="KW-1185">Reference proteome</keyword>
<name>A0AAF0YBA7_9TREE</name>
<protein>
    <recommendedName>
        <fullName evidence="1">SnoaL-like domain-containing protein</fullName>
    </recommendedName>
</protein>